<protein>
    <submittedName>
        <fullName evidence="3">Sugar phosphate isomerase/epimerase</fullName>
    </submittedName>
</protein>
<dbReference type="Pfam" id="PF01261">
    <property type="entry name" value="AP_endonuc_2"/>
    <property type="match status" value="1"/>
</dbReference>
<dbReference type="GO" id="GO:0016853">
    <property type="term" value="F:isomerase activity"/>
    <property type="evidence" value="ECO:0007669"/>
    <property type="project" value="UniProtKB-KW"/>
</dbReference>
<reference evidence="3 4" key="1">
    <citation type="submission" date="2021-03" db="EMBL/GenBank/DDBJ databases">
        <title>Sequencing the genomes of 1000 actinobacteria strains.</title>
        <authorList>
            <person name="Klenk H.-P."/>
        </authorList>
    </citation>
    <scope>NUCLEOTIDE SEQUENCE [LARGE SCALE GENOMIC DNA]</scope>
    <source>
        <strain evidence="3 4">DSM 14564</strain>
    </source>
</reference>
<dbReference type="Gene3D" id="3.20.20.150">
    <property type="entry name" value="Divalent-metal-dependent TIM barrel enzymes"/>
    <property type="match status" value="1"/>
</dbReference>
<keyword evidence="1" id="KW-0119">Carbohydrate metabolism</keyword>
<dbReference type="InterPro" id="IPR036237">
    <property type="entry name" value="Xyl_isomerase-like_sf"/>
</dbReference>
<name>A0ABS4YKE8_9MICO</name>
<dbReference type="PANTHER" id="PTHR12110:SF53">
    <property type="entry name" value="BLR5974 PROTEIN"/>
    <property type="match status" value="1"/>
</dbReference>
<feature type="domain" description="Xylose isomerase-like TIM barrel" evidence="2">
    <location>
        <begin position="55"/>
        <end position="273"/>
    </location>
</feature>
<keyword evidence="4" id="KW-1185">Reference proteome</keyword>
<accession>A0ABS4YKE8</accession>
<proteinExistence type="predicted"/>
<evidence type="ECO:0000313" key="4">
    <source>
        <dbReference type="Proteomes" id="UP000698222"/>
    </source>
</evidence>
<comment type="caution">
    <text evidence="3">The sequence shown here is derived from an EMBL/GenBank/DDBJ whole genome shotgun (WGS) entry which is preliminary data.</text>
</comment>
<sequence length="285" mass="30252">MTARSPRTTAERLARIGISTISFRHRPLDEALRLIAATGSSEIDLGAIPAVTDHVPVPVDRDPAQYADLLREHGLRCGAVNADPGDLNDPGLAERDLVAVVDPLVELAAALDAALIVPAGRADHAPFVDQQSDLARIAGNLQVISRVCAAHRVRLLVEVLHHRRYLHTVAAADELLARSDPDAFGVLFDVSHVVASAEDPITWARRLGPRIERVHLRDAVAGNLNLSLGAGEVDLSGVIAALEAQGFGGTYVLELETHDVAEADREADVARSLALVGEVLTATPA</sequence>
<dbReference type="SUPFAM" id="SSF51658">
    <property type="entry name" value="Xylose isomerase-like"/>
    <property type="match status" value="1"/>
</dbReference>
<dbReference type="InterPro" id="IPR050312">
    <property type="entry name" value="IolE/XylAMocC-like"/>
</dbReference>
<evidence type="ECO:0000259" key="2">
    <source>
        <dbReference type="Pfam" id="PF01261"/>
    </source>
</evidence>
<keyword evidence="3" id="KW-0413">Isomerase</keyword>
<dbReference type="Proteomes" id="UP000698222">
    <property type="component" value="Unassembled WGS sequence"/>
</dbReference>
<dbReference type="RefSeq" id="WP_209890940.1">
    <property type="nucleotide sequence ID" value="NZ_BAAAJV010000018.1"/>
</dbReference>
<dbReference type="InterPro" id="IPR013022">
    <property type="entry name" value="Xyl_isomerase-like_TIM-brl"/>
</dbReference>
<evidence type="ECO:0000256" key="1">
    <source>
        <dbReference type="ARBA" id="ARBA00023277"/>
    </source>
</evidence>
<organism evidence="3 4">
    <name type="scientific">Brachybacterium fresconis</name>
    <dbReference type="NCBI Taxonomy" id="173363"/>
    <lineage>
        <taxon>Bacteria</taxon>
        <taxon>Bacillati</taxon>
        <taxon>Actinomycetota</taxon>
        <taxon>Actinomycetes</taxon>
        <taxon>Micrococcales</taxon>
        <taxon>Dermabacteraceae</taxon>
        <taxon>Brachybacterium</taxon>
    </lineage>
</organism>
<dbReference type="EMBL" id="JAGIOC010000001">
    <property type="protein sequence ID" value="MBP2409266.1"/>
    <property type="molecule type" value="Genomic_DNA"/>
</dbReference>
<dbReference type="PANTHER" id="PTHR12110">
    <property type="entry name" value="HYDROXYPYRUVATE ISOMERASE"/>
    <property type="match status" value="1"/>
</dbReference>
<gene>
    <name evidence="3" type="ORF">JOF44_002169</name>
</gene>
<evidence type="ECO:0000313" key="3">
    <source>
        <dbReference type="EMBL" id="MBP2409266.1"/>
    </source>
</evidence>